<dbReference type="InterPro" id="IPR036974">
    <property type="entry name" value="PUA_sf"/>
</dbReference>
<evidence type="ECO:0000313" key="9">
    <source>
        <dbReference type="EMBL" id="PVZ71776.1"/>
    </source>
</evidence>
<feature type="domain" description="tRNA pseudouridylate synthase B C-terminal" evidence="8">
    <location>
        <begin position="184"/>
        <end position="246"/>
    </location>
</feature>
<evidence type="ECO:0000256" key="5">
    <source>
        <dbReference type="HAMAP-Rule" id="MF_01080"/>
    </source>
</evidence>
<reference evidence="9 10" key="1">
    <citation type="submission" date="2018-04" db="EMBL/GenBank/DDBJ databases">
        <title>Thalassorhabdus spongiae gen. nov., sp. nov., isolated from a marine sponge in South-West Iceland.</title>
        <authorList>
            <person name="Knobloch S."/>
            <person name="Daussin A."/>
            <person name="Johannsson R."/>
            <person name="Marteinsson V.T."/>
        </authorList>
    </citation>
    <scope>NUCLEOTIDE SEQUENCE [LARGE SCALE GENOMIC DNA]</scope>
    <source>
        <strain evidence="9 10">Hp12</strain>
    </source>
</reference>
<evidence type="ECO:0000313" key="10">
    <source>
        <dbReference type="Proteomes" id="UP000244906"/>
    </source>
</evidence>
<dbReference type="Pfam" id="PF09157">
    <property type="entry name" value="TruB-C_2"/>
    <property type="match status" value="1"/>
</dbReference>
<dbReference type="SUPFAM" id="SSF88697">
    <property type="entry name" value="PUA domain-like"/>
    <property type="match status" value="1"/>
</dbReference>
<dbReference type="GO" id="GO:0160148">
    <property type="term" value="F:tRNA pseudouridine(55) synthase activity"/>
    <property type="evidence" value="ECO:0007669"/>
    <property type="project" value="UniProtKB-EC"/>
</dbReference>
<gene>
    <name evidence="5" type="primary">truB</name>
    <name evidence="9" type="ORF">DC094_01745</name>
</gene>
<dbReference type="OrthoDB" id="9802309at2"/>
<evidence type="ECO:0000259" key="6">
    <source>
        <dbReference type="Pfam" id="PF01509"/>
    </source>
</evidence>
<dbReference type="InterPro" id="IPR015240">
    <property type="entry name" value="tRNA_sdUridine_synth_fam1_C"/>
</dbReference>
<dbReference type="InterPro" id="IPR020103">
    <property type="entry name" value="PsdUridine_synth_cat_dom_sf"/>
</dbReference>
<evidence type="ECO:0000256" key="3">
    <source>
        <dbReference type="ARBA" id="ARBA00022694"/>
    </source>
</evidence>
<dbReference type="NCBIfam" id="TIGR00431">
    <property type="entry name" value="TruB"/>
    <property type="match status" value="1"/>
</dbReference>
<sequence length="309" mass="34221">MARRGRNRRRGRPVDGVLLLDKPLGLSSNEALQEVKGMLFAEKAGHTGSLDPLASGMLPLCFGEGTKFSRFLLDADKAYQFTMKLGQRTETGDAEGEVIETRPVDVNEAQLQQVVAEFRGPQDQVPSMYSAIKHEGQPLYKLARQGIEVERQPRPINVYSLEILELNGDEATLEARVSKGTYIRSLAEDIGEKLGCGAHVIMLRRLSVGGLDDATMVTMDQLKELREQELGRDKVEALLQPISTMVNHWPTLTLPDASAYYLRMGQPVVVPKAPTEGWVSLQLQDERFLGVGEVLDDGRVAPRRLLTEA</sequence>
<evidence type="ECO:0000259" key="7">
    <source>
        <dbReference type="Pfam" id="PF09157"/>
    </source>
</evidence>
<comment type="caution">
    <text evidence="9">The sequence shown here is derived from an EMBL/GenBank/DDBJ whole genome shotgun (WGS) entry which is preliminary data.</text>
</comment>
<dbReference type="CDD" id="cd02573">
    <property type="entry name" value="PseudoU_synth_EcTruB"/>
    <property type="match status" value="1"/>
</dbReference>
<keyword evidence="10" id="KW-1185">Reference proteome</keyword>
<evidence type="ECO:0000256" key="1">
    <source>
        <dbReference type="ARBA" id="ARBA00000385"/>
    </source>
</evidence>
<comment type="function">
    <text evidence="5">Responsible for synthesis of pseudouridine from uracil-55 in the psi GC loop of transfer RNAs.</text>
</comment>
<dbReference type="Gene3D" id="2.30.130.10">
    <property type="entry name" value="PUA domain"/>
    <property type="match status" value="1"/>
</dbReference>
<dbReference type="RefSeq" id="WP_116685364.1">
    <property type="nucleotide sequence ID" value="NZ_CAWNYD010000001.1"/>
</dbReference>
<accession>A0A2V1GYC0</accession>
<feature type="domain" description="Pseudouridine synthase II N-terminal" evidence="6">
    <location>
        <begin position="38"/>
        <end position="183"/>
    </location>
</feature>
<evidence type="ECO:0000256" key="4">
    <source>
        <dbReference type="ARBA" id="ARBA00023235"/>
    </source>
</evidence>
<keyword evidence="3 5" id="KW-0819">tRNA processing</keyword>
<dbReference type="EC" id="5.4.99.25" evidence="5"/>
<dbReference type="InterPro" id="IPR015947">
    <property type="entry name" value="PUA-like_sf"/>
</dbReference>
<dbReference type="InterPro" id="IPR014780">
    <property type="entry name" value="tRNA_psdUridine_synth_TruB"/>
</dbReference>
<dbReference type="Proteomes" id="UP000244906">
    <property type="component" value="Unassembled WGS sequence"/>
</dbReference>
<comment type="similarity">
    <text evidence="2 5">Belongs to the pseudouridine synthase TruB family. Type 1 subfamily.</text>
</comment>
<dbReference type="HAMAP" id="MF_01080">
    <property type="entry name" value="TruB_bact"/>
    <property type="match status" value="1"/>
</dbReference>
<dbReference type="Pfam" id="PF01509">
    <property type="entry name" value="TruB_N"/>
    <property type="match status" value="1"/>
</dbReference>
<keyword evidence="4 5" id="KW-0413">Isomerase</keyword>
<dbReference type="PANTHER" id="PTHR13767">
    <property type="entry name" value="TRNA-PSEUDOURIDINE SYNTHASE"/>
    <property type="match status" value="1"/>
</dbReference>
<dbReference type="GO" id="GO:0003723">
    <property type="term" value="F:RNA binding"/>
    <property type="evidence" value="ECO:0007669"/>
    <property type="project" value="InterPro"/>
</dbReference>
<dbReference type="EMBL" id="QDDL01000001">
    <property type="protein sequence ID" value="PVZ71776.1"/>
    <property type="molecule type" value="Genomic_DNA"/>
</dbReference>
<dbReference type="SUPFAM" id="SSF55120">
    <property type="entry name" value="Pseudouridine synthase"/>
    <property type="match status" value="1"/>
</dbReference>
<dbReference type="Pfam" id="PF16198">
    <property type="entry name" value="TruB_C_2"/>
    <property type="match status" value="1"/>
</dbReference>
<dbReference type="InterPro" id="IPR032819">
    <property type="entry name" value="TruB_C"/>
</dbReference>
<comment type="catalytic activity">
    <reaction evidence="1 5">
        <text>uridine(55) in tRNA = pseudouridine(55) in tRNA</text>
        <dbReference type="Rhea" id="RHEA:42532"/>
        <dbReference type="Rhea" id="RHEA-COMP:10101"/>
        <dbReference type="Rhea" id="RHEA-COMP:10102"/>
        <dbReference type="ChEBI" id="CHEBI:65314"/>
        <dbReference type="ChEBI" id="CHEBI:65315"/>
        <dbReference type="EC" id="5.4.99.25"/>
    </reaction>
</comment>
<dbReference type="InterPro" id="IPR002501">
    <property type="entry name" value="PsdUridine_synth_N"/>
</dbReference>
<dbReference type="AlphaFoldDB" id="A0A2V1GYC0"/>
<dbReference type="CDD" id="cd21152">
    <property type="entry name" value="PUA_TruB_bacterial"/>
    <property type="match status" value="1"/>
</dbReference>
<dbReference type="Gene3D" id="3.30.2350.10">
    <property type="entry name" value="Pseudouridine synthase"/>
    <property type="match status" value="1"/>
</dbReference>
<feature type="domain" description="tRNA pseudouridine synthase II TruB subfamily 1 C-terminal" evidence="7">
    <location>
        <begin position="250"/>
        <end position="306"/>
    </location>
</feature>
<dbReference type="PANTHER" id="PTHR13767:SF2">
    <property type="entry name" value="PSEUDOURIDYLATE SYNTHASE TRUB1"/>
    <property type="match status" value="1"/>
</dbReference>
<evidence type="ECO:0000256" key="2">
    <source>
        <dbReference type="ARBA" id="ARBA00005642"/>
    </source>
</evidence>
<name>A0A2V1GYC0_9GAMM</name>
<dbReference type="FunFam" id="2.30.130.10:FF:000012">
    <property type="entry name" value="tRNA pseudouridine synthase B"/>
    <property type="match status" value="1"/>
</dbReference>
<dbReference type="GO" id="GO:1990481">
    <property type="term" value="P:mRNA pseudouridine synthesis"/>
    <property type="evidence" value="ECO:0007669"/>
    <property type="project" value="TreeGrafter"/>
</dbReference>
<feature type="active site" description="Nucleophile" evidence="5">
    <location>
        <position position="51"/>
    </location>
</feature>
<evidence type="ECO:0000259" key="8">
    <source>
        <dbReference type="Pfam" id="PF16198"/>
    </source>
</evidence>
<dbReference type="GO" id="GO:0031119">
    <property type="term" value="P:tRNA pseudouridine synthesis"/>
    <property type="evidence" value="ECO:0007669"/>
    <property type="project" value="UniProtKB-UniRule"/>
</dbReference>
<protein>
    <recommendedName>
        <fullName evidence="5">tRNA pseudouridine synthase B</fullName>
        <ecNumber evidence="5">5.4.99.25</ecNumber>
    </recommendedName>
    <alternativeName>
        <fullName evidence="5">tRNA pseudouridine(55) synthase</fullName>
        <shortName evidence="5">Psi55 synthase</shortName>
    </alternativeName>
    <alternativeName>
        <fullName evidence="5">tRNA pseudouridylate synthase</fullName>
    </alternativeName>
    <alternativeName>
        <fullName evidence="5">tRNA-uridine isomerase</fullName>
    </alternativeName>
</protein>
<proteinExistence type="inferred from homology"/>
<organism evidence="9 10">
    <name type="scientific">Pelagibaculum spongiae</name>
    <dbReference type="NCBI Taxonomy" id="2080658"/>
    <lineage>
        <taxon>Bacteria</taxon>
        <taxon>Pseudomonadati</taxon>
        <taxon>Pseudomonadota</taxon>
        <taxon>Gammaproteobacteria</taxon>
        <taxon>Oceanospirillales</taxon>
        <taxon>Pelagibaculum</taxon>
    </lineage>
</organism>